<keyword evidence="2" id="KW-1185">Reference proteome</keyword>
<organism evidence="1 2">
    <name type="scientific">Clunio marinus</name>
    <dbReference type="NCBI Taxonomy" id="568069"/>
    <lineage>
        <taxon>Eukaryota</taxon>
        <taxon>Metazoa</taxon>
        <taxon>Ecdysozoa</taxon>
        <taxon>Arthropoda</taxon>
        <taxon>Hexapoda</taxon>
        <taxon>Insecta</taxon>
        <taxon>Pterygota</taxon>
        <taxon>Neoptera</taxon>
        <taxon>Endopterygota</taxon>
        <taxon>Diptera</taxon>
        <taxon>Nematocera</taxon>
        <taxon>Chironomoidea</taxon>
        <taxon>Chironomidae</taxon>
        <taxon>Clunio</taxon>
    </lineage>
</organism>
<dbReference type="Proteomes" id="UP000183832">
    <property type="component" value="Unassembled WGS sequence"/>
</dbReference>
<dbReference type="AlphaFoldDB" id="A0A1J1ITQ2"/>
<evidence type="ECO:0000313" key="1">
    <source>
        <dbReference type="EMBL" id="CRL03613.1"/>
    </source>
</evidence>
<dbReference type="EMBL" id="CVRI01000059">
    <property type="protein sequence ID" value="CRL03613.1"/>
    <property type="molecule type" value="Genomic_DNA"/>
</dbReference>
<accession>A0A1J1ITQ2</accession>
<name>A0A1J1ITQ2_9DIPT</name>
<evidence type="ECO:0000313" key="2">
    <source>
        <dbReference type="Proteomes" id="UP000183832"/>
    </source>
</evidence>
<sequence>MKNNPKVFKLSIFCCVPKYFRVNPQICINIIKIHFICLFHLFELKFVVNTSQLISSSKMFLLPISPRCGTRMKMISKSALFTEKNAVVRFFERESRQLDLFRYNTGLPHDIVNEILLHE</sequence>
<reference evidence="1 2" key="1">
    <citation type="submission" date="2015-04" db="EMBL/GenBank/DDBJ databases">
        <authorList>
            <person name="Syromyatnikov M.Y."/>
            <person name="Popov V.N."/>
        </authorList>
    </citation>
    <scope>NUCLEOTIDE SEQUENCE [LARGE SCALE GENOMIC DNA]</scope>
</reference>
<gene>
    <name evidence="1" type="ORF">CLUMA_CG016841</name>
</gene>
<proteinExistence type="predicted"/>
<protein>
    <submittedName>
        <fullName evidence="1">CLUMA_CG016841, isoform A</fullName>
    </submittedName>
</protein>